<dbReference type="EMBL" id="UZAN01047798">
    <property type="protein sequence ID" value="VDP85787.1"/>
    <property type="molecule type" value="Genomic_DNA"/>
</dbReference>
<evidence type="ECO:0000313" key="1">
    <source>
        <dbReference type="EMBL" id="VDP85787.1"/>
    </source>
</evidence>
<keyword evidence="2" id="KW-1185">Reference proteome</keyword>
<dbReference type="AlphaFoldDB" id="A0A183ARU1"/>
<sequence>MLTRCRYPRIQKFSYRYLHLASKLEMPSPNPIRSPPWHTLTRFGSLGPAGCLGSSPAMDNLAPAMVVGHGCFDRFDYTRPRSGPG</sequence>
<evidence type="ECO:0000313" key="2">
    <source>
        <dbReference type="Proteomes" id="UP000272942"/>
    </source>
</evidence>
<gene>
    <name evidence="1" type="ORF">ECPE_LOCUS9676</name>
</gene>
<evidence type="ECO:0000313" key="3">
    <source>
        <dbReference type="WBParaSite" id="ECPE_0000970701-mRNA-1"/>
    </source>
</evidence>
<organism evidence="3">
    <name type="scientific">Echinostoma caproni</name>
    <dbReference type="NCBI Taxonomy" id="27848"/>
    <lineage>
        <taxon>Eukaryota</taxon>
        <taxon>Metazoa</taxon>
        <taxon>Spiralia</taxon>
        <taxon>Lophotrochozoa</taxon>
        <taxon>Platyhelminthes</taxon>
        <taxon>Trematoda</taxon>
        <taxon>Digenea</taxon>
        <taxon>Plagiorchiida</taxon>
        <taxon>Echinostomata</taxon>
        <taxon>Echinostomatoidea</taxon>
        <taxon>Echinostomatidae</taxon>
        <taxon>Echinostoma</taxon>
    </lineage>
</organism>
<name>A0A183ARU1_9TREM</name>
<protein>
    <submittedName>
        <fullName evidence="1 3">Uncharacterized protein</fullName>
    </submittedName>
</protein>
<dbReference type="WBParaSite" id="ECPE_0000970701-mRNA-1">
    <property type="protein sequence ID" value="ECPE_0000970701-mRNA-1"/>
    <property type="gene ID" value="ECPE_0000970701"/>
</dbReference>
<reference evidence="1 2" key="2">
    <citation type="submission" date="2018-11" db="EMBL/GenBank/DDBJ databases">
        <authorList>
            <consortium name="Pathogen Informatics"/>
        </authorList>
    </citation>
    <scope>NUCLEOTIDE SEQUENCE [LARGE SCALE GENOMIC DNA]</scope>
    <source>
        <strain evidence="1 2">Egypt</strain>
    </source>
</reference>
<reference evidence="3" key="1">
    <citation type="submission" date="2016-06" db="UniProtKB">
        <authorList>
            <consortium name="WormBaseParasite"/>
        </authorList>
    </citation>
    <scope>IDENTIFICATION</scope>
</reference>
<accession>A0A183ARU1</accession>
<proteinExistence type="predicted"/>
<dbReference type="Proteomes" id="UP000272942">
    <property type="component" value="Unassembled WGS sequence"/>
</dbReference>